<reference evidence="6 7" key="1">
    <citation type="submission" date="2017-12" db="EMBL/GenBank/DDBJ databases">
        <authorList>
            <person name="Paulsen S."/>
            <person name="Gram L.K."/>
        </authorList>
    </citation>
    <scope>NUCLEOTIDE SEQUENCE [LARGE SCALE GENOMIC DNA]</scope>
    <source>
        <strain evidence="6 7">S2897</strain>
    </source>
</reference>
<dbReference type="AlphaFoldDB" id="A0A5S3Z4Z1"/>
<dbReference type="EMBL" id="PNCG01000010">
    <property type="protein sequence ID" value="TMP87101.1"/>
    <property type="molecule type" value="Genomic_DNA"/>
</dbReference>
<feature type="signal peptide" evidence="4">
    <location>
        <begin position="1"/>
        <end position="26"/>
    </location>
</feature>
<dbReference type="SUPFAM" id="SSF53822">
    <property type="entry name" value="Periplasmic binding protein-like I"/>
    <property type="match status" value="1"/>
</dbReference>
<dbReference type="GO" id="GO:0030313">
    <property type="term" value="C:cell envelope"/>
    <property type="evidence" value="ECO:0007669"/>
    <property type="project" value="UniProtKB-SubCell"/>
</dbReference>
<evidence type="ECO:0000256" key="3">
    <source>
        <dbReference type="ARBA" id="ARBA00022729"/>
    </source>
</evidence>
<dbReference type="Proteomes" id="UP000305874">
    <property type="component" value="Unassembled WGS sequence"/>
</dbReference>
<dbReference type="STRING" id="151081.TW72_07695"/>
<feature type="chain" id="PRO_5024401678" evidence="4">
    <location>
        <begin position="27"/>
        <end position="363"/>
    </location>
</feature>
<keyword evidence="3 4" id="KW-0732">Signal</keyword>
<evidence type="ECO:0000313" key="6">
    <source>
        <dbReference type="EMBL" id="TMP87101.1"/>
    </source>
</evidence>
<dbReference type="Gene3D" id="3.40.50.2300">
    <property type="match status" value="2"/>
</dbReference>
<feature type="domain" description="Periplasmic binding protein" evidence="5">
    <location>
        <begin position="49"/>
        <end position="264"/>
    </location>
</feature>
<organism evidence="6 7">
    <name type="scientific">Pseudoalteromonas ruthenica</name>
    <dbReference type="NCBI Taxonomy" id="151081"/>
    <lineage>
        <taxon>Bacteria</taxon>
        <taxon>Pseudomonadati</taxon>
        <taxon>Pseudomonadota</taxon>
        <taxon>Gammaproteobacteria</taxon>
        <taxon>Alteromonadales</taxon>
        <taxon>Pseudoalteromonadaceae</taxon>
        <taxon>Pseudoalteromonas</taxon>
    </lineage>
</organism>
<dbReference type="InterPro" id="IPR025997">
    <property type="entry name" value="SBP_2_dom"/>
</dbReference>
<comment type="subcellular location">
    <subcellularLocation>
        <location evidence="1">Cell envelope</location>
    </subcellularLocation>
</comment>
<accession>A0A5S3Z4Z1</accession>
<evidence type="ECO:0000256" key="2">
    <source>
        <dbReference type="ARBA" id="ARBA00007639"/>
    </source>
</evidence>
<dbReference type="GO" id="GO:0030246">
    <property type="term" value="F:carbohydrate binding"/>
    <property type="evidence" value="ECO:0007669"/>
    <property type="project" value="UniProtKB-ARBA"/>
</dbReference>
<dbReference type="PANTHER" id="PTHR46847">
    <property type="entry name" value="D-ALLOSE-BINDING PERIPLASMIC PROTEIN-RELATED"/>
    <property type="match status" value="1"/>
</dbReference>
<name>A0A5S3Z4Z1_9GAMM</name>
<evidence type="ECO:0000256" key="1">
    <source>
        <dbReference type="ARBA" id="ARBA00004196"/>
    </source>
</evidence>
<dbReference type="Pfam" id="PF13407">
    <property type="entry name" value="Peripla_BP_4"/>
    <property type="match status" value="1"/>
</dbReference>
<comment type="similarity">
    <text evidence="2">Belongs to the bacterial solute-binding protein 2 family.</text>
</comment>
<protein>
    <submittedName>
        <fullName evidence="6">Sugar ABC transporter substrate-binding protein</fullName>
    </submittedName>
</protein>
<sequence>MVTMKYPLFTLLCYIALAFISPQVEAQAASPALKVYFVNPGHQFNNATGLFWRNVSSAMNSVAEDLNIELAVSYANRNHILMKSQLRQAMSSDADYLVVVDEKKAVTQWLNGSPEITKPILFIFNAPDDEVLESKPQWFIGYLAPNNFDAGYQLANALYHIAKSRFSHGTTLNLLALHGDYSTDSAISRKHGLELFLRQHRDIKLVHSDVANWSQEEGFRKSIRALARFKEINMVWAANDPIANGVVRAARNARKETQPVIGGINWDKVPSNVSADVSVGGHVLLGAAALIALYDAHILEQPFGSDANYPIFAANDPQFTPLINALHNKGLRDIDFTRFSKTAAQPLDFTLSNLAQCLASRCP</sequence>
<comment type="caution">
    <text evidence="6">The sequence shown here is derived from an EMBL/GenBank/DDBJ whole genome shotgun (WGS) entry which is preliminary data.</text>
</comment>
<proteinExistence type="inferred from homology"/>
<dbReference type="InterPro" id="IPR028082">
    <property type="entry name" value="Peripla_BP_I"/>
</dbReference>
<dbReference type="PANTHER" id="PTHR46847:SF1">
    <property type="entry name" value="D-ALLOSE-BINDING PERIPLASMIC PROTEIN-RELATED"/>
    <property type="match status" value="1"/>
</dbReference>
<evidence type="ECO:0000259" key="5">
    <source>
        <dbReference type="Pfam" id="PF13407"/>
    </source>
</evidence>
<evidence type="ECO:0000256" key="4">
    <source>
        <dbReference type="SAM" id="SignalP"/>
    </source>
</evidence>
<dbReference type="GO" id="GO:0055085">
    <property type="term" value="P:transmembrane transport"/>
    <property type="evidence" value="ECO:0007669"/>
    <property type="project" value="UniProtKB-ARBA"/>
</dbReference>
<reference evidence="7" key="2">
    <citation type="submission" date="2019-06" db="EMBL/GenBank/DDBJ databases">
        <title>Co-occurence of chitin degradation, pigmentation and bioactivity in marine Pseudoalteromonas.</title>
        <authorList>
            <person name="Sonnenschein E.C."/>
            <person name="Bech P.K."/>
        </authorList>
    </citation>
    <scope>NUCLEOTIDE SEQUENCE [LARGE SCALE GENOMIC DNA]</scope>
    <source>
        <strain evidence="7">S2897</strain>
    </source>
</reference>
<gene>
    <name evidence="6" type="ORF">CWC05_11610</name>
</gene>
<evidence type="ECO:0000313" key="7">
    <source>
        <dbReference type="Proteomes" id="UP000305874"/>
    </source>
</evidence>